<evidence type="ECO:0000256" key="5">
    <source>
        <dbReference type="ARBA" id="ARBA00022989"/>
    </source>
</evidence>
<dbReference type="PANTHER" id="PTHR43394:SF1">
    <property type="entry name" value="ATP-BINDING CASSETTE SUB-FAMILY B MEMBER 10, MITOCHONDRIAL"/>
    <property type="match status" value="1"/>
</dbReference>
<dbReference type="GO" id="GO:0005886">
    <property type="term" value="C:plasma membrane"/>
    <property type="evidence" value="ECO:0007669"/>
    <property type="project" value="UniProtKB-SubCell"/>
</dbReference>
<keyword evidence="4 10" id="KW-0067">ATP-binding</keyword>
<name>A0A6L5XYG7_9FIRM</name>
<dbReference type="PROSITE" id="PS00211">
    <property type="entry name" value="ABC_TRANSPORTER_1"/>
    <property type="match status" value="1"/>
</dbReference>
<dbReference type="GO" id="GO:0015421">
    <property type="term" value="F:ABC-type oligopeptide transporter activity"/>
    <property type="evidence" value="ECO:0007669"/>
    <property type="project" value="TreeGrafter"/>
</dbReference>
<keyword evidence="6 7" id="KW-0472">Membrane</keyword>
<dbReference type="GO" id="GO:0005524">
    <property type="term" value="F:ATP binding"/>
    <property type="evidence" value="ECO:0007669"/>
    <property type="project" value="UniProtKB-KW"/>
</dbReference>
<evidence type="ECO:0000313" key="10">
    <source>
        <dbReference type="EMBL" id="MSS63916.1"/>
    </source>
</evidence>
<dbReference type="PROSITE" id="PS50893">
    <property type="entry name" value="ABC_TRANSPORTER_2"/>
    <property type="match status" value="1"/>
</dbReference>
<feature type="domain" description="ABC transporter" evidence="8">
    <location>
        <begin position="325"/>
        <end position="559"/>
    </location>
</feature>
<dbReference type="InterPro" id="IPR039421">
    <property type="entry name" value="Type_1_exporter"/>
</dbReference>
<dbReference type="PANTHER" id="PTHR43394">
    <property type="entry name" value="ATP-DEPENDENT PERMEASE MDL1, MITOCHONDRIAL"/>
    <property type="match status" value="1"/>
</dbReference>
<dbReference type="Pfam" id="PF00664">
    <property type="entry name" value="ABC_membrane"/>
    <property type="match status" value="1"/>
</dbReference>
<evidence type="ECO:0000256" key="2">
    <source>
        <dbReference type="ARBA" id="ARBA00022692"/>
    </source>
</evidence>
<dbReference type="Proteomes" id="UP000482209">
    <property type="component" value="Unassembled WGS sequence"/>
</dbReference>
<dbReference type="AlphaFoldDB" id="A0A6L5XYG7"/>
<dbReference type="RefSeq" id="WP_154519322.1">
    <property type="nucleotide sequence ID" value="NZ_VUMT01000011.1"/>
</dbReference>
<keyword evidence="11" id="KW-1185">Reference proteome</keyword>
<protein>
    <submittedName>
        <fullName evidence="10">ABC transporter ATP-binding protein</fullName>
    </submittedName>
</protein>
<evidence type="ECO:0000313" key="11">
    <source>
        <dbReference type="Proteomes" id="UP000482209"/>
    </source>
</evidence>
<keyword evidence="5 7" id="KW-1133">Transmembrane helix</keyword>
<feature type="transmembrane region" description="Helical" evidence="7">
    <location>
        <begin position="152"/>
        <end position="169"/>
    </location>
</feature>
<evidence type="ECO:0000256" key="6">
    <source>
        <dbReference type="ARBA" id="ARBA00023136"/>
    </source>
</evidence>
<dbReference type="InterPro" id="IPR011527">
    <property type="entry name" value="ABC1_TM_dom"/>
</dbReference>
<sequence>MLNYLFKEKKQFILYIFFLILDGINVALLAYFLKYTFDAANSGSCYRLNMAWLVVGIYLLFYSVVSNCTRHFKANYITKTMFYLKEDLFFQIVNYSIHKFNQQAYASYISIYNNDLELVEKKYFESIFLIIRSIVILICSFVMLIWIQPFVAAAGIILSLLPLVIPKIFEEKLGNYTKKYTDSMKEYNSLLSNYFMGFETIKSFGIKKNVIHLHSQTNKSVEDRKKKSYYVKANADVATNFIAIGTQFAVYLISGYFMIKGVITAGSVIAITQLMYKVVNPVFDVIDQLNNMKSVKSVIKEINEILNYKEEEKEVKNQLEVKRGISFEHVFFRYDGSDFCLKDISLYLEKGKKYVIVGESGSGKSTLVKLLLGYYNNFNGQIWFDDICLKKVNPECLCQMFSVMHQNVFLFDDTIFNNLTLYQDYDLTVVQSVIHQVGLSDCVNLLENNIYTKIQGNGANLSGGEKQRIALARTLLRGSQWVIMDEATSNLDNETFHTIEQQILSLENITCITITHRYQKELLERYDKIFVLKNGELYESGTFQELMEQRGLFYNSYTVFDTV</sequence>
<accession>A0A6L5XYG7</accession>
<feature type="transmembrane region" description="Helical" evidence="7">
    <location>
        <begin position="127"/>
        <end position="146"/>
    </location>
</feature>
<dbReference type="InterPro" id="IPR027417">
    <property type="entry name" value="P-loop_NTPase"/>
</dbReference>
<evidence type="ECO:0000256" key="3">
    <source>
        <dbReference type="ARBA" id="ARBA00022741"/>
    </source>
</evidence>
<feature type="transmembrane region" description="Helical" evidence="7">
    <location>
        <begin position="46"/>
        <end position="65"/>
    </location>
</feature>
<reference evidence="10 11" key="1">
    <citation type="submission" date="2019-08" db="EMBL/GenBank/DDBJ databases">
        <title>In-depth cultivation of the pig gut microbiome towards novel bacterial diversity and tailored functional studies.</title>
        <authorList>
            <person name="Wylensek D."/>
            <person name="Hitch T.C.A."/>
            <person name="Clavel T."/>
        </authorList>
    </citation>
    <scope>NUCLEOTIDE SEQUENCE [LARGE SCALE GENOMIC DNA]</scope>
    <source>
        <strain evidence="10 11">WCA-693-APC-MOT-I</strain>
    </source>
</reference>
<evidence type="ECO:0000256" key="1">
    <source>
        <dbReference type="ARBA" id="ARBA00004651"/>
    </source>
</evidence>
<dbReference type="Gene3D" id="1.20.1560.10">
    <property type="entry name" value="ABC transporter type 1, transmembrane domain"/>
    <property type="match status" value="1"/>
</dbReference>
<comment type="subcellular location">
    <subcellularLocation>
        <location evidence="1">Cell membrane</location>
        <topology evidence="1">Multi-pass membrane protein</topology>
    </subcellularLocation>
</comment>
<dbReference type="InterPro" id="IPR017871">
    <property type="entry name" value="ABC_transporter-like_CS"/>
</dbReference>
<dbReference type="EMBL" id="VUMT01000011">
    <property type="protein sequence ID" value="MSS63916.1"/>
    <property type="molecule type" value="Genomic_DNA"/>
</dbReference>
<evidence type="ECO:0000259" key="9">
    <source>
        <dbReference type="PROSITE" id="PS50929"/>
    </source>
</evidence>
<dbReference type="Pfam" id="PF00005">
    <property type="entry name" value="ABC_tran"/>
    <property type="match status" value="1"/>
</dbReference>
<dbReference type="PROSITE" id="PS50929">
    <property type="entry name" value="ABC_TM1F"/>
    <property type="match status" value="1"/>
</dbReference>
<evidence type="ECO:0000256" key="4">
    <source>
        <dbReference type="ARBA" id="ARBA00022840"/>
    </source>
</evidence>
<evidence type="ECO:0000259" key="8">
    <source>
        <dbReference type="PROSITE" id="PS50893"/>
    </source>
</evidence>
<dbReference type="SMART" id="SM00382">
    <property type="entry name" value="AAA"/>
    <property type="match status" value="1"/>
</dbReference>
<feature type="domain" description="ABC transmembrane type-1" evidence="9">
    <location>
        <begin position="13"/>
        <end position="294"/>
    </location>
</feature>
<dbReference type="InterPro" id="IPR003593">
    <property type="entry name" value="AAA+_ATPase"/>
</dbReference>
<keyword evidence="2 7" id="KW-0812">Transmembrane</keyword>
<dbReference type="InterPro" id="IPR003439">
    <property type="entry name" value="ABC_transporter-like_ATP-bd"/>
</dbReference>
<keyword evidence="3" id="KW-0547">Nucleotide-binding</keyword>
<feature type="transmembrane region" description="Helical" evidence="7">
    <location>
        <begin position="12"/>
        <end position="34"/>
    </location>
</feature>
<dbReference type="Gene3D" id="3.40.50.300">
    <property type="entry name" value="P-loop containing nucleotide triphosphate hydrolases"/>
    <property type="match status" value="1"/>
</dbReference>
<evidence type="ECO:0000256" key="7">
    <source>
        <dbReference type="SAM" id="Phobius"/>
    </source>
</evidence>
<comment type="caution">
    <text evidence="10">The sequence shown here is derived from an EMBL/GenBank/DDBJ whole genome shotgun (WGS) entry which is preliminary data.</text>
</comment>
<dbReference type="SUPFAM" id="SSF90123">
    <property type="entry name" value="ABC transporter transmembrane region"/>
    <property type="match status" value="1"/>
</dbReference>
<feature type="transmembrane region" description="Helical" evidence="7">
    <location>
        <begin position="237"/>
        <end position="259"/>
    </location>
</feature>
<organism evidence="10 11">
    <name type="scientific">Velocimicrobium porci</name>
    <dbReference type="NCBI Taxonomy" id="2606634"/>
    <lineage>
        <taxon>Bacteria</taxon>
        <taxon>Bacillati</taxon>
        <taxon>Bacillota</taxon>
        <taxon>Clostridia</taxon>
        <taxon>Lachnospirales</taxon>
        <taxon>Lachnospiraceae</taxon>
        <taxon>Velocimicrobium</taxon>
    </lineage>
</organism>
<dbReference type="SUPFAM" id="SSF52540">
    <property type="entry name" value="P-loop containing nucleoside triphosphate hydrolases"/>
    <property type="match status" value="1"/>
</dbReference>
<dbReference type="CDD" id="cd03228">
    <property type="entry name" value="ABCC_MRP_Like"/>
    <property type="match status" value="1"/>
</dbReference>
<proteinExistence type="predicted"/>
<dbReference type="GO" id="GO:0016887">
    <property type="term" value="F:ATP hydrolysis activity"/>
    <property type="evidence" value="ECO:0007669"/>
    <property type="project" value="InterPro"/>
</dbReference>
<gene>
    <name evidence="10" type="ORF">FYJ58_08505</name>
</gene>
<dbReference type="InterPro" id="IPR036640">
    <property type="entry name" value="ABC1_TM_sf"/>
</dbReference>